<dbReference type="OrthoDB" id="19588at2759"/>
<feature type="region of interest" description="Disordered" evidence="4">
    <location>
        <begin position="297"/>
        <end position="334"/>
    </location>
</feature>
<feature type="compositionally biased region" description="Low complexity" evidence="4">
    <location>
        <begin position="301"/>
        <end position="328"/>
    </location>
</feature>
<evidence type="ECO:0000256" key="1">
    <source>
        <dbReference type="ARBA" id="ARBA00022737"/>
    </source>
</evidence>
<organism evidence="6 7">
    <name type="scientific">Reticulomyxa filosa</name>
    <dbReference type="NCBI Taxonomy" id="46433"/>
    <lineage>
        <taxon>Eukaryota</taxon>
        <taxon>Sar</taxon>
        <taxon>Rhizaria</taxon>
        <taxon>Retaria</taxon>
        <taxon>Foraminifera</taxon>
        <taxon>Monothalamids</taxon>
        <taxon>Reticulomyxidae</taxon>
        <taxon>Reticulomyxa</taxon>
    </lineage>
</organism>
<dbReference type="SMART" id="SM00028">
    <property type="entry name" value="TPR"/>
    <property type="match status" value="7"/>
</dbReference>
<dbReference type="AlphaFoldDB" id="X6MLZ5"/>
<dbReference type="PANTHER" id="PTHR44943">
    <property type="entry name" value="CELLULOSE SYNTHASE OPERON PROTEIN C"/>
    <property type="match status" value="1"/>
</dbReference>
<dbReference type="Pfam" id="PF13181">
    <property type="entry name" value="TPR_8"/>
    <property type="match status" value="1"/>
</dbReference>
<dbReference type="SUPFAM" id="SSF48452">
    <property type="entry name" value="TPR-like"/>
    <property type="match status" value="2"/>
</dbReference>
<name>X6MLZ5_RETFI</name>
<dbReference type="InterPro" id="IPR013761">
    <property type="entry name" value="SAM/pointed_sf"/>
</dbReference>
<dbReference type="InterPro" id="IPR019734">
    <property type="entry name" value="TPR_rpt"/>
</dbReference>
<dbReference type="PANTHER" id="PTHR44943:SF8">
    <property type="entry name" value="TPR REPEAT-CONTAINING PROTEIN MJ0263"/>
    <property type="match status" value="1"/>
</dbReference>
<evidence type="ECO:0000259" key="5">
    <source>
        <dbReference type="PROSITE" id="PS50105"/>
    </source>
</evidence>
<dbReference type="SUPFAM" id="SSF47769">
    <property type="entry name" value="SAM/Pointed domain"/>
    <property type="match status" value="1"/>
</dbReference>
<keyword evidence="7" id="KW-1185">Reference proteome</keyword>
<dbReference type="InterPro" id="IPR051685">
    <property type="entry name" value="Ycf3/AcsC/BcsC/TPR_MFPF"/>
</dbReference>
<keyword evidence="1" id="KW-0677">Repeat</keyword>
<dbReference type="Proteomes" id="UP000023152">
    <property type="component" value="Unassembled WGS sequence"/>
</dbReference>
<protein>
    <recommendedName>
        <fullName evidence="5">SAM domain-containing protein</fullName>
    </recommendedName>
</protein>
<dbReference type="PROSITE" id="PS50005">
    <property type="entry name" value="TPR"/>
    <property type="match status" value="1"/>
</dbReference>
<evidence type="ECO:0000256" key="2">
    <source>
        <dbReference type="ARBA" id="ARBA00022803"/>
    </source>
</evidence>
<dbReference type="Gene3D" id="1.25.40.10">
    <property type="entry name" value="Tetratricopeptide repeat domain"/>
    <property type="match status" value="3"/>
</dbReference>
<proteinExistence type="predicted"/>
<dbReference type="Gene3D" id="1.10.150.50">
    <property type="entry name" value="Transcription Factor, Ets-1"/>
    <property type="match status" value="1"/>
</dbReference>
<dbReference type="EMBL" id="ASPP01020208">
    <property type="protein sequence ID" value="ETO14110.1"/>
    <property type="molecule type" value="Genomic_DNA"/>
</dbReference>
<dbReference type="InterPro" id="IPR011990">
    <property type="entry name" value="TPR-like_helical_dom_sf"/>
</dbReference>
<reference evidence="6 7" key="1">
    <citation type="journal article" date="2013" name="Curr. Biol.">
        <title>The Genome of the Foraminiferan Reticulomyxa filosa.</title>
        <authorList>
            <person name="Glockner G."/>
            <person name="Hulsmann N."/>
            <person name="Schleicher M."/>
            <person name="Noegel A.A."/>
            <person name="Eichinger L."/>
            <person name="Gallinger C."/>
            <person name="Pawlowski J."/>
            <person name="Sierra R."/>
            <person name="Euteneuer U."/>
            <person name="Pillet L."/>
            <person name="Moustafa A."/>
            <person name="Platzer M."/>
            <person name="Groth M."/>
            <person name="Szafranski K."/>
            <person name="Schliwa M."/>
        </authorList>
    </citation>
    <scope>NUCLEOTIDE SEQUENCE [LARGE SCALE GENOMIC DNA]</scope>
</reference>
<comment type="caution">
    <text evidence="6">The sequence shown here is derived from an EMBL/GenBank/DDBJ whole genome shotgun (WGS) entry which is preliminary data.</text>
</comment>
<evidence type="ECO:0000256" key="3">
    <source>
        <dbReference type="PROSITE-ProRule" id="PRU00339"/>
    </source>
</evidence>
<feature type="repeat" description="TPR" evidence="3">
    <location>
        <begin position="67"/>
        <end position="100"/>
    </location>
</feature>
<gene>
    <name evidence="6" type="ORF">RFI_23258</name>
</gene>
<evidence type="ECO:0000256" key="4">
    <source>
        <dbReference type="SAM" id="MobiDB-lite"/>
    </source>
</evidence>
<evidence type="ECO:0000313" key="6">
    <source>
        <dbReference type="EMBL" id="ETO14110.1"/>
    </source>
</evidence>
<sequence length="751" mass="85785">MKQIAEESLLKGEFEKSLQTWQTLLPLADAMPHLYAAYAVLLCFGFKKYEEAEMYLLKALELDPQNIAMRRHLGNVYMEWNRYDQAVKEFQQIIHIYNDYTIDQYEGIPLTNRDEINYNYAYALEQCEAYDQAVQHYHYAVEFREKEYIDFLAKRQVQLQDKHTDSKSSGSGDIPTYANMQAVFSRSNPQGLSIVTNGVPIHNHSSGNPATTTDLLTITTTTTTTTTTATATATTTAMTTTTTATGATTTASVEEQTDETVNSANTISLHVHPSNKPSSTPMSGLVMTETATVTSGVPSKVNTTTTDTTGTTSTTDTTTTSNGGNVDTLNSDSRNRTVSSTVETMSEIQKRYFICLFCYARCLRKNNQLAISEVQFFKLLQMWPTHYGVHVEYGLCLVEMKRFEEAQDHYITAIRINDQDPTAYRHYGTLCFIIKEYAIALSLWKHCFGLTSNIRGTTKDLSLLLARYGWCIYHLQKDIELARQYYETALGYDPTNSLALKCLGILLHKEYKESDKALQYLETVIKLEPNSAISIAWYADCLRCAKNISIVNRLEQVELYWNNALTIRPDLLKPRLFKKRLTPFKQSMQSIKHQGLFFLFLNKIKKNKKKSNQIMSNSFHSSTNVPIADFDTKSPELLVHRPEVMPQIDACVLKVCIPGCLCLFVSLCNLRTFCQCRYFDGKQKKFEEWLRDTVKLPEYLSQFRNCSYNDIRMINYIDEKILLQDVGILKKPHRMIFLKKAADLWNEMTAV</sequence>
<feature type="domain" description="SAM" evidence="5">
    <location>
        <begin position="681"/>
        <end position="747"/>
    </location>
</feature>
<evidence type="ECO:0000313" key="7">
    <source>
        <dbReference type="Proteomes" id="UP000023152"/>
    </source>
</evidence>
<dbReference type="InterPro" id="IPR001660">
    <property type="entry name" value="SAM"/>
</dbReference>
<dbReference type="Pfam" id="PF14559">
    <property type="entry name" value="TPR_19"/>
    <property type="match status" value="1"/>
</dbReference>
<accession>X6MLZ5</accession>
<dbReference type="PROSITE" id="PS50105">
    <property type="entry name" value="SAM_DOMAIN"/>
    <property type="match status" value="1"/>
</dbReference>
<dbReference type="Pfam" id="PF07647">
    <property type="entry name" value="SAM_2"/>
    <property type="match status" value="1"/>
</dbReference>
<keyword evidence="2 3" id="KW-0802">TPR repeat</keyword>